<proteinExistence type="predicted"/>
<evidence type="ECO:0000313" key="1">
    <source>
        <dbReference type="EMBL" id="GGC46167.1"/>
    </source>
</evidence>
<evidence type="ECO:0000313" key="2">
    <source>
        <dbReference type="Proteomes" id="UP000632322"/>
    </source>
</evidence>
<keyword evidence="2" id="KW-1185">Reference proteome</keyword>
<name>A0ABQ1MSJ5_9MICO</name>
<dbReference type="RefSeq" id="WP_181272084.1">
    <property type="nucleotide sequence ID" value="NZ_BMJG01000014.1"/>
</dbReference>
<protein>
    <submittedName>
        <fullName evidence="1">Uncharacterized protein</fullName>
    </submittedName>
</protein>
<sequence length="95" mass="10076">MVDIADAPKSLATLRSHHLKEAIESVVVFSAVACIFWVLDFGTGASPSVPQLLFTVTVPVALIKEYVVYTSAVKRLGFVDVPKTATAGVSASRGR</sequence>
<dbReference type="EMBL" id="BMJG01000014">
    <property type="protein sequence ID" value="GGC46167.1"/>
    <property type="molecule type" value="Genomic_DNA"/>
</dbReference>
<reference evidence="2" key="1">
    <citation type="journal article" date="2019" name="Int. J. Syst. Evol. Microbiol.">
        <title>The Global Catalogue of Microorganisms (GCM) 10K type strain sequencing project: providing services to taxonomists for standard genome sequencing and annotation.</title>
        <authorList>
            <consortium name="The Broad Institute Genomics Platform"/>
            <consortium name="The Broad Institute Genome Sequencing Center for Infectious Disease"/>
            <person name="Wu L."/>
            <person name="Ma J."/>
        </authorList>
    </citation>
    <scope>NUCLEOTIDE SEQUENCE [LARGE SCALE GENOMIC DNA]</scope>
    <source>
        <strain evidence="2">CGMCC 1.15472</strain>
    </source>
</reference>
<gene>
    <name evidence="1" type="ORF">GCM10010974_30530</name>
</gene>
<accession>A0ABQ1MSJ5</accession>
<dbReference type="Proteomes" id="UP000632322">
    <property type="component" value="Unassembled WGS sequence"/>
</dbReference>
<comment type="caution">
    <text evidence="1">The sequence shown here is derived from an EMBL/GenBank/DDBJ whole genome shotgun (WGS) entry which is preliminary data.</text>
</comment>
<organism evidence="1 2">
    <name type="scientific">Brevibacterium sediminis</name>
    <dbReference type="NCBI Taxonomy" id="1857024"/>
    <lineage>
        <taxon>Bacteria</taxon>
        <taxon>Bacillati</taxon>
        <taxon>Actinomycetota</taxon>
        <taxon>Actinomycetes</taxon>
        <taxon>Micrococcales</taxon>
        <taxon>Brevibacteriaceae</taxon>
        <taxon>Brevibacterium</taxon>
    </lineage>
</organism>